<feature type="domain" description="Glycosyltransferase 2-like" evidence="1">
    <location>
        <begin position="3"/>
        <end position="136"/>
    </location>
</feature>
<dbReference type="PANTHER" id="PTHR22916">
    <property type="entry name" value="GLYCOSYLTRANSFERASE"/>
    <property type="match status" value="1"/>
</dbReference>
<reference evidence="2 3" key="1">
    <citation type="submission" date="2024-04" db="EMBL/GenBank/DDBJ databases">
        <title>Flavobacterium sp. DGU38 16S ribosomal RNA gene Genome sequencing and assembly.</title>
        <authorList>
            <person name="Park S."/>
        </authorList>
    </citation>
    <scope>NUCLEOTIDE SEQUENCE [LARGE SCALE GENOMIC DNA]</scope>
    <source>
        <strain evidence="2 3">DGU38</strain>
    </source>
</reference>
<dbReference type="Proteomes" id="UP001485226">
    <property type="component" value="Unassembled WGS sequence"/>
</dbReference>
<organism evidence="2 3">
    <name type="scientific">Flavobacterium calami</name>
    <dbReference type="NCBI Taxonomy" id="3139144"/>
    <lineage>
        <taxon>Bacteria</taxon>
        <taxon>Pseudomonadati</taxon>
        <taxon>Bacteroidota</taxon>
        <taxon>Flavobacteriia</taxon>
        <taxon>Flavobacteriales</taxon>
        <taxon>Flavobacteriaceae</taxon>
        <taxon>Flavobacterium</taxon>
    </lineage>
</organism>
<dbReference type="EMBL" id="JBBYHS010000017">
    <property type="protein sequence ID" value="MEL1255296.1"/>
    <property type="molecule type" value="Genomic_DNA"/>
</dbReference>
<keyword evidence="3" id="KW-1185">Reference proteome</keyword>
<sequence length="292" mass="34937">MLSILIPTYNYNVYNLVLELHKQCMKSRIEFEILCLDDASVYYSIENQKIKQLTNCNYFVNDKNAGRTSTRNKLAEKALYKWLLFLDADVIPVHSNFINNYISFLNDKYKVVVGGYRYQNIRPNPEMLFRHKYGKDREEKAASERNFTPYNYIFSGNILICKETFKITNYTSENTFYGMDNFFAYQLFLNKIKVIHIENPIYHLGLETNQIFFEKSLKSVEMRKHFLIDCNQIEKINPLIKTYKKIKRFHLLPIATLFFKIFEPFLKRKILSKKPNLFCFDIYRLGYMCTIK</sequence>
<evidence type="ECO:0000313" key="3">
    <source>
        <dbReference type="Proteomes" id="UP001485226"/>
    </source>
</evidence>
<evidence type="ECO:0000259" key="1">
    <source>
        <dbReference type="Pfam" id="PF00535"/>
    </source>
</evidence>
<dbReference type="InterPro" id="IPR029044">
    <property type="entry name" value="Nucleotide-diphossugar_trans"/>
</dbReference>
<dbReference type="PANTHER" id="PTHR22916:SF3">
    <property type="entry name" value="UDP-GLCNAC:BETAGAL BETA-1,3-N-ACETYLGLUCOSAMINYLTRANSFERASE-LIKE PROTEIN 1"/>
    <property type="match status" value="1"/>
</dbReference>
<protein>
    <submittedName>
        <fullName evidence="2">Glycosyltransferase family 2 protein</fullName>
    </submittedName>
</protein>
<dbReference type="Gene3D" id="3.90.550.10">
    <property type="entry name" value="Spore Coat Polysaccharide Biosynthesis Protein SpsA, Chain A"/>
    <property type="match status" value="1"/>
</dbReference>
<dbReference type="Pfam" id="PF00535">
    <property type="entry name" value="Glycos_transf_2"/>
    <property type="match status" value="1"/>
</dbReference>
<gene>
    <name evidence="2" type="ORF">AAEO57_16015</name>
</gene>
<proteinExistence type="predicted"/>
<dbReference type="SUPFAM" id="SSF53448">
    <property type="entry name" value="Nucleotide-diphospho-sugar transferases"/>
    <property type="match status" value="1"/>
</dbReference>
<dbReference type="InterPro" id="IPR001173">
    <property type="entry name" value="Glyco_trans_2-like"/>
</dbReference>
<evidence type="ECO:0000313" key="2">
    <source>
        <dbReference type="EMBL" id="MEL1255296.1"/>
    </source>
</evidence>
<accession>A0ABU9ISV0</accession>
<dbReference type="CDD" id="cd00761">
    <property type="entry name" value="Glyco_tranf_GTA_type"/>
    <property type="match status" value="1"/>
</dbReference>
<dbReference type="RefSeq" id="WP_341694039.1">
    <property type="nucleotide sequence ID" value="NZ_JBBYHS010000017.1"/>
</dbReference>
<name>A0ABU9ISV0_9FLAO</name>
<comment type="caution">
    <text evidence="2">The sequence shown here is derived from an EMBL/GenBank/DDBJ whole genome shotgun (WGS) entry which is preliminary data.</text>
</comment>